<dbReference type="PATRIC" id="fig|162209.4.peg.5070"/>
<name>A0A0U2N1Z8_9BACL</name>
<dbReference type="STRING" id="162209.IJ22_48090"/>
<protein>
    <submittedName>
        <fullName evidence="1">SLH domain-containing protein</fullName>
    </submittedName>
</protein>
<reference evidence="1 2" key="2">
    <citation type="journal article" date="2016" name="Genome Announc.">
        <title>Complete Genome Sequences of Two Interactive Moderate Thermophiles, Paenibacillus napthalenovorans 32O-Y and Paenibacillus sp. 32O-W.</title>
        <authorList>
            <person name="Butler R.R.III."/>
            <person name="Wang J."/>
            <person name="Stark B.C."/>
            <person name="Pombert J.F."/>
        </authorList>
    </citation>
    <scope>NUCLEOTIDE SEQUENCE [LARGE SCALE GENOMIC DNA]</scope>
    <source>
        <strain evidence="1 2">32O-Y</strain>
    </source>
</reference>
<dbReference type="PANTHER" id="PTHR43308:SF5">
    <property type="entry name" value="S-LAYER PROTEIN _ PEPTIDOGLYCAN ENDO-BETA-N-ACETYLGLUCOSAMINIDASE"/>
    <property type="match status" value="1"/>
</dbReference>
<dbReference type="EMBL" id="CP013652">
    <property type="protein sequence ID" value="ALS25071.1"/>
    <property type="molecule type" value="Genomic_DNA"/>
</dbReference>
<sequence precursor="true">MKKVLLSTLAAATLLAGNFTGTTPKAEAGAVDTAKNIITAVVAKFKDVSGHWAESVIAKAYDLKLISGYEDGTFRPNGQITRAEFAAILSRATKLPTATGSDPFNDMKGHWAESAVTQLVAQGFINPSDYPNGFNPNTQLTRYEMMKWIANGLMKSNASFKQAFEDTKNTLLPTPEAVKGQISADKVPYMALVRGTDIITGFEDGSLRPQNTTTRAEVAAILLRYMDVEGKDASSYQALNELREVGTTGTNLTSISNYHYSNGSAKIPDLSKITSSAGVLKINRLIVVDARTDTPKGVYAPLFLAEGYKTGAYRTFVDVSFTSNLPEADIITINKGFANSLVTFNRLNRSLAEEHGLVTLPGNPRDFLQKGKEKRFWITSSLRADGWGYFLQSDTGGNFSIQNK</sequence>
<gene>
    <name evidence="1" type="ORF">IJ22_48090</name>
</gene>
<dbReference type="Pfam" id="PF00395">
    <property type="entry name" value="SLH"/>
    <property type="match status" value="3"/>
</dbReference>
<dbReference type="Proteomes" id="UP000061660">
    <property type="component" value="Chromosome"/>
</dbReference>
<keyword evidence="2" id="KW-1185">Reference proteome</keyword>
<reference evidence="2" key="1">
    <citation type="submission" date="2015-12" db="EMBL/GenBank/DDBJ databases">
        <title>Complete genome sequences of two moderately thermophilic Paenibacillus species.</title>
        <authorList>
            <person name="Butler R.III."/>
            <person name="Wang J."/>
            <person name="Stark B.C."/>
            <person name="Pombert J.-F."/>
        </authorList>
    </citation>
    <scope>NUCLEOTIDE SEQUENCE [LARGE SCALE GENOMIC DNA]</scope>
    <source>
        <strain evidence="2">32O-Y</strain>
    </source>
</reference>
<dbReference type="PROSITE" id="PS51272">
    <property type="entry name" value="SLH"/>
    <property type="match status" value="3"/>
</dbReference>
<dbReference type="OrthoDB" id="5845122at2"/>
<dbReference type="KEGG" id="pnp:IJ22_48090"/>
<evidence type="ECO:0000313" key="1">
    <source>
        <dbReference type="EMBL" id="ALS25071.1"/>
    </source>
</evidence>
<dbReference type="InterPro" id="IPR051465">
    <property type="entry name" value="Cell_Envelope_Struct_Comp"/>
</dbReference>
<proteinExistence type="predicted"/>
<organism evidence="1 2">
    <name type="scientific">Paenibacillus naphthalenovorans</name>
    <dbReference type="NCBI Taxonomy" id="162209"/>
    <lineage>
        <taxon>Bacteria</taxon>
        <taxon>Bacillati</taxon>
        <taxon>Bacillota</taxon>
        <taxon>Bacilli</taxon>
        <taxon>Bacillales</taxon>
        <taxon>Paenibacillaceae</taxon>
        <taxon>Paenibacillus</taxon>
    </lineage>
</organism>
<dbReference type="InterPro" id="IPR001119">
    <property type="entry name" value="SLH_dom"/>
</dbReference>
<accession>A0A0U2N1Z8</accession>
<dbReference type="PANTHER" id="PTHR43308">
    <property type="entry name" value="OUTER MEMBRANE PROTEIN ALPHA-RELATED"/>
    <property type="match status" value="1"/>
</dbReference>
<evidence type="ECO:0000313" key="2">
    <source>
        <dbReference type="Proteomes" id="UP000061660"/>
    </source>
</evidence>
<dbReference type="RefSeq" id="WP_062410526.1">
    <property type="nucleotide sequence ID" value="NZ_BJCS01000024.1"/>
</dbReference>
<dbReference type="AlphaFoldDB" id="A0A0U2N1Z8"/>